<dbReference type="SUPFAM" id="SSF55874">
    <property type="entry name" value="ATPase domain of HSP90 chaperone/DNA topoisomerase II/histidine kinase"/>
    <property type="match status" value="1"/>
</dbReference>
<keyword evidence="5" id="KW-0997">Cell inner membrane</keyword>
<dbReference type="SMART" id="SM00388">
    <property type="entry name" value="HisKA"/>
    <property type="match status" value="1"/>
</dbReference>
<dbReference type="PROSITE" id="PS50885">
    <property type="entry name" value="HAMP"/>
    <property type="match status" value="1"/>
</dbReference>
<evidence type="ECO:0000313" key="19">
    <source>
        <dbReference type="Proteomes" id="UP001595711"/>
    </source>
</evidence>
<dbReference type="InterPro" id="IPR003661">
    <property type="entry name" value="HisK_dim/P_dom"/>
</dbReference>
<evidence type="ECO:0000256" key="12">
    <source>
        <dbReference type="ARBA" id="ARBA00022989"/>
    </source>
</evidence>
<dbReference type="Proteomes" id="UP001595711">
    <property type="component" value="Unassembled WGS sequence"/>
</dbReference>
<feature type="domain" description="HAMP" evidence="17">
    <location>
        <begin position="216"/>
        <end position="268"/>
    </location>
</feature>
<evidence type="ECO:0000259" key="16">
    <source>
        <dbReference type="PROSITE" id="PS50109"/>
    </source>
</evidence>
<comment type="caution">
    <text evidence="18">The sequence shown here is derived from an EMBL/GenBank/DDBJ whole genome shotgun (WGS) entry which is preliminary data.</text>
</comment>
<dbReference type="Pfam" id="PF00512">
    <property type="entry name" value="HisKA"/>
    <property type="match status" value="1"/>
</dbReference>
<dbReference type="SMART" id="SM00304">
    <property type="entry name" value="HAMP"/>
    <property type="match status" value="1"/>
</dbReference>
<dbReference type="GO" id="GO:0016301">
    <property type="term" value="F:kinase activity"/>
    <property type="evidence" value="ECO:0007669"/>
    <property type="project" value="UniProtKB-KW"/>
</dbReference>
<dbReference type="InterPro" id="IPR003594">
    <property type="entry name" value="HATPase_dom"/>
</dbReference>
<dbReference type="InterPro" id="IPR005467">
    <property type="entry name" value="His_kinase_dom"/>
</dbReference>
<keyword evidence="9" id="KW-0547">Nucleotide-binding</keyword>
<dbReference type="InterPro" id="IPR004358">
    <property type="entry name" value="Sig_transdc_His_kin-like_C"/>
</dbReference>
<keyword evidence="19" id="KW-1185">Reference proteome</keyword>
<evidence type="ECO:0000259" key="17">
    <source>
        <dbReference type="PROSITE" id="PS50885"/>
    </source>
</evidence>
<sequence>MIHGLTAGLGRGLGRLAGDRLAWRIAITILLGIVGTQIGTILLIDWARPKELPLYSASSIVRDIAHYAQTGAIDAKAEFEEIPADEDELLLHREPAPWPFYHLEARLREAVKNSRISEVRITPRRLHRGAGPLGLPLHIFLAPGRPPEMRPPPGNENVENFLVPGVFAVWLKDADDNWHVLVPKGPEPGLPHWLLPVLWLTLMAIIIGCLAFWSTWRLLRPLKAIVSSVRSWHAEQDPVRLEERGPAEFRAIAAAINDMQAKINEFVQSRSELVLALSHDLRTPLTRLQLRTEYMEDADQRQRMLNELHFMEMLTDQLLAFASFDPRTEKVERVDLAVLLGSLCDDRNDAGAVVEYAGPAHMIVACRPTAMRRALMNVIDNAVKYSDYAYVILEDDPLGARVIIRDSGPGIPEADLEQVFEPFYRVDASRNSETGGLGMGLSVARTIIIEHRGHIRLRNRRPHGLEVEIALPCSAAA</sequence>
<evidence type="ECO:0000256" key="5">
    <source>
        <dbReference type="ARBA" id="ARBA00022519"/>
    </source>
</evidence>
<evidence type="ECO:0000256" key="3">
    <source>
        <dbReference type="ARBA" id="ARBA00012438"/>
    </source>
</evidence>
<feature type="domain" description="Histidine kinase" evidence="16">
    <location>
        <begin position="276"/>
        <end position="475"/>
    </location>
</feature>
<keyword evidence="14 15" id="KW-0472">Membrane</keyword>
<dbReference type="PANTHER" id="PTHR44936">
    <property type="entry name" value="SENSOR PROTEIN CREC"/>
    <property type="match status" value="1"/>
</dbReference>
<accession>A0ABV7VJ96</accession>
<dbReference type="SMART" id="SM00387">
    <property type="entry name" value="HATPase_c"/>
    <property type="match status" value="1"/>
</dbReference>
<evidence type="ECO:0000313" key="18">
    <source>
        <dbReference type="EMBL" id="MFC3676987.1"/>
    </source>
</evidence>
<evidence type="ECO:0000256" key="1">
    <source>
        <dbReference type="ARBA" id="ARBA00000085"/>
    </source>
</evidence>
<evidence type="ECO:0000256" key="10">
    <source>
        <dbReference type="ARBA" id="ARBA00022777"/>
    </source>
</evidence>
<organism evidence="18 19">
    <name type="scientific">Ferrovibrio xuzhouensis</name>
    <dbReference type="NCBI Taxonomy" id="1576914"/>
    <lineage>
        <taxon>Bacteria</taxon>
        <taxon>Pseudomonadati</taxon>
        <taxon>Pseudomonadota</taxon>
        <taxon>Alphaproteobacteria</taxon>
        <taxon>Rhodospirillales</taxon>
        <taxon>Rhodospirillaceae</taxon>
        <taxon>Ferrovibrio</taxon>
    </lineage>
</organism>
<proteinExistence type="predicted"/>
<comment type="catalytic activity">
    <reaction evidence="1">
        <text>ATP + protein L-histidine = ADP + protein N-phospho-L-histidine.</text>
        <dbReference type="EC" id="2.7.13.3"/>
    </reaction>
</comment>
<gene>
    <name evidence="18" type="ORF">ACFOOQ_15620</name>
</gene>
<dbReference type="PRINTS" id="PR00344">
    <property type="entry name" value="BCTRLSENSOR"/>
</dbReference>
<keyword evidence="7" id="KW-0808">Transferase</keyword>
<dbReference type="CDD" id="cd00082">
    <property type="entry name" value="HisKA"/>
    <property type="match status" value="1"/>
</dbReference>
<comment type="subcellular location">
    <subcellularLocation>
        <location evidence="2">Cell inner membrane</location>
        <topology evidence="2">Multi-pass membrane protein</topology>
    </subcellularLocation>
</comment>
<evidence type="ECO:0000256" key="6">
    <source>
        <dbReference type="ARBA" id="ARBA00022553"/>
    </source>
</evidence>
<feature type="transmembrane region" description="Helical" evidence="15">
    <location>
        <begin position="193"/>
        <end position="213"/>
    </location>
</feature>
<reference evidence="19" key="1">
    <citation type="journal article" date="2019" name="Int. J. Syst. Evol. Microbiol.">
        <title>The Global Catalogue of Microorganisms (GCM) 10K type strain sequencing project: providing services to taxonomists for standard genome sequencing and annotation.</title>
        <authorList>
            <consortium name="The Broad Institute Genomics Platform"/>
            <consortium name="The Broad Institute Genome Sequencing Center for Infectious Disease"/>
            <person name="Wu L."/>
            <person name="Ma J."/>
        </authorList>
    </citation>
    <scope>NUCLEOTIDE SEQUENCE [LARGE SCALE GENOMIC DNA]</scope>
    <source>
        <strain evidence="19">KCTC 42182</strain>
    </source>
</reference>
<dbReference type="CDD" id="cd06225">
    <property type="entry name" value="HAMP"/>
    <property type="match status" value="1"/>
</dbReference>
<keyword evidence="12 15" id="KW-1133">Transmembrane helix</keyword>
<keyword evidence="11" id="KW-0067">ATP-binding</keyword>
<dbReference type="RefSeq" id="WP_379728338.1">
    <property type="nucleotide sequence ID" value="NZ_JBHRYJ010000003.1"/>
</dbReference>
<dbReference type="Pfam" id="PF02518">
    <property type="entry name" value="HATPase_c"/>
    <property type="match status" value="1"/>
</dbReference>
<dbReference type="Pfam" id="PF00672">
    <property type="entry name" value="HAMP"/>
    <property type="match status" value="1"/>
</dbReference>
<dbReference type="PANTHER" id="PTHR44936:SF5">
    <property type="entry name" value="SENSOR HISTIDINE KINASE ENVZ"/>
    <property type="match status" value="1"/>
</dbReference>
<dbReference type="PROSITE" id="PS50109">
    <property type="entry name" value="HIS_KIN"/>
    <property type="match status" value="1"/>
</dbReference>
<evidence type="ECO:0000256" key="7">
    <source>
        <dbReference type="ARBA" id="ARBA00022679"/>
    </source>
</evidence>
<evidence type="ECO:0000256" key="14">
    <source>
        <dbReference type="ARBA" id="ARBA00023136"/>
    </source>
</evidence>
<dbReference type="SUPFAM" id="SSF47384">
    <property type="entry name" value="Homodimeric domain of signal transducing histidine kinase"/>
    <property type="match status" value="1"/>
</dbReference>
<evidence type="ECO:0000256" key="13">
    <source>
        <dbReference type="ARBA" id="ARBA00023012"/>
    </source>
</evidence>
<keyword evidence="13" id="KW-0902">Two-component regulatory system</keyword>
<evidence type="ECO:0000256" key="15">
    <source>
        <dbReference type="SAM" id="Phobius"/>
    </source>
</evidence>
<evidence type="ECO:0000256" key="9">
    <source>
        <dbReference type="ARBA" id="ARBA00022741"/>
    </source>
</evidence>
<name>A0ABV7VJ96_9PROT</name>
<feature type="transmembrane region" description="Helical" evidence="15">
    <location>
        <begin position="21"/>
        <end position="44"/>
    </location>
</feature>
<evidence type="ECO:0000256" key="2">
    <source>
        <dbReference type="ARBA" id="ARBA00004429"/>
    </source>
</evidence>
<evidence type="ECO:0000256" key="11">
    <source>
        <dbReference type="ARBA" id="ARBA00022840"/>
    </source>
</evidence>
<dbReference type="EMBL" id="JBHRYJ010000003">
    <property type="protein sequence ID" value="MFC3676987.1"/>
    <property type="molecule type" value="Genomic_DNA"/>
</dbReference>
<keyword evidence="8 15" id="KW-0812">Transmembrane</keyword>
<evidence type="ECO:0000256" key="8">
    <source>
        <dbReference type="ARBA" id="ARBA00022692"/>
    </source>
</evidence>
<keyword evidence="10 18" id="KW-0418">Kinase</keyword>
<dbReference type="Gene3D" id="3.30.565.10">
    <property type="entry name" value="Histidine kinase-like ATPase, C-terminal domain"/>
    <property type="match status" value="1"/>
</dbReference>
<evidence type="ECO:0000256" key="4">
    <source>
        <dbReference type="ARBA" id="ARBA00022475"/>
    </source>
</evidence>
<dbReference type="InterPro" id="IPR036097">
    <property type="entry name" value="HisK_dim/P_sf"/>
</dbReference>
<dbReference type="Gene3D" id="1.10.287.130">
    <property type="match status" value="1"/>
</dbReference>
<dbReference type="InterPro" id="IPR003660">
    <property type="entry name" value="HAMP_dom"/>
</dbReference>
<protein>
    <recommendedName>
        <fullName evidence="3">histidine kinase</fullName>
        <ecNumber evidence="3">2.7.13.3</ecNumber>
    </recommendedName>
</protein>
<dbReference type="InterPro" id="IPR036890">
    <property type="entry name" value="HATPase_C_sf"/>
</dbReference>
<keyword evidence="6" id="KW-0597">Phosphoprotein</keyword>
<dbReference type="InterPro" id="IPR050980">
    <property type="entry name" value="2C_sensor_his_kinase"/>
</dbReference>
<keyword evidence="4" id="KW-1003">Cell membrane</keyword>
<dbReference type="EC" id="2.7.13.3" evidence="3"/>